<dbReference type="Proteomes" id="UP001266305">
    <property type="component" value="Unassembled WGS sequence"/>
</dbReference>
<proteinExistence type="predicted"/>
<dbReference type="EMBL" id="JASSZA010000011">
    <property type="protein sequence ID" value="KAK2099371.1"/>
    <property type="molecule type" value="Genomic_DNA"/>
</dbReference>
<keyword evidence="3" id="KW-1185">Reference proteome</keyword>
<accession>A0ABQ9UQM0</accession>
<gene>
    <name evidence="2" type="ORF">P7K49_024822</name>
</gene>
<organism evidence="2 3">
    <name type="scientific">Saguinus oedipus</name>
    <name type="common">Cotton-top tamarin</name>
    <name type="synonym">Oedipomidas oedipus</name>
    <dbReference type="NCBI Taxonomy" id="9490"/>
    <lineage>
        <taxon>Eukaryota</taxon>
        <taxon>Metazoa</taxon>
        <taxon>Chordata</taxon>
        <taxon>Craniata</taxon>
        <taxon>Vertebrata</taxon>
        <taxon>Euteleostomi</taxon>
        <taxon>Mammalia</taxon>
        <taxon>Eutheria</taxon>
        <taxon>Euarchontoglires</taxon>
        <taxon>Primates</taxon>
        <taxon>Haplorrhini</taxon>
        <taxon>Platyrrhini</taxon>
        <taxon>Cebidae</taxon>
        <taxon>Callitrichinae</taxon>
        <taxon>Saguinus</taxon>
    </lineage>
</organism>
<evidence type="ECO:0000313" key="2">
    <source>
        <dbReference type="EMBL" id="KAK2099371.1"/>
    </source>
</evidence>
<reference evidence="2 3" key="1">
    <citation type="submission" date="2023-05" db="EMBL/GenBank/DDBJ databases">
        <title>B98-5 Cell Line De Novo Hybrid Assembly: An Optical Mapping Approach.</title>
        <authorList>
            <person name="Kananen K."/>
            <person name="Auerbach J.A."/>
            <person name="Kautto E."/>
            <person name="Blachly J.S."/>
        </authorList>
    </citation>
    <scope>NUCLEOTIDE SEQUENCE [LARGE SCALE GENOMIC DNA]</scope>
    <source>
        <strain evidence="2">B95-8</strain>
        <tissue evidence="2">Cell line</tissue>
    </source>
</reference>
<name>A0ABQ9UQM0_SAGOE</name>
<evidence type="ECO:0000256" key="1">
    <source>
        <dbReference type="SAM" id="MobiDB-lite"/>
    </source>
</evidence>
<comment type="caution">
    <text evidence="2">The sequence shown here is derived from an EMBL/GenBank/DDBJ whole genome shotgun (WGS) entry which is preliminary data.</text>
</comment>
<feature type="region of interest" description="Disordered" evidence="1">
    <location>
        <begin position="1"/>
        <end position="40"/>
    </location>
</feature>
<evidence type="ECO:0000313" key="3">
    <source>
        <dbReference type="Proteomes" id="UP001266305"/>
    </source>
</evidence>
<sequence length="102" mass="10772">MADAGAAPLSPGDPTVPEEERNAWREYAGGSSGNGFQGRGATENCGEEVLVVWASKGDVNVIQPDYPAAARDFLHTFRRGLLGPVMLDLDVLQGHPPAETVP</sequence>
<protein>
    <submittedName>
        <fullName evidence="2">Uncharacterized protein</fullName>
    </submittedName>
</protein>